<dbReference type="InterPro" id="IPR011701">
    <property type="entry name" value="MFS"/>
</dbReference>
<comment type="caution">
    <text evidence="10">The sequence shown here is derived from an EMBL/GenBank/DDBJ whole genome shotgun (WGS) entry which is preliminary data.</text>
</comment>
<evidence type="ECO:0000256" key="2">
    <source>
        <dbReference type="ARBA" id="ARBA00022448"/>
    </source>
</evidence>
<reference evidence="11" key="1">
    <citation type="journal article" date="2019" name="Int. J. Syst. Evol. Microbiol.">
        <title>The Global Catalogue of Microorganisms (GCM) 10K type strain sequencing project: providing services to taxonomists for standard genome sequencing and annotation.</title>
        <authorList>
            <consortium name="The Broad Institute Genomics Platform"/>
            <consortium name="The Broad Institute Genome Sequencing Center for Infectious Disease"/>
            <person name="Wu L."/>
            <person name="Ma J."/>
        </authorList>
    </citation>
    <scope>NUCLEOTIDE SEQUENCE [LARGE SCALE GENOMIC DNA]</scope>
    <source>
        <strain evidence="11">KCTC 3950</strain>
    </source>
</reference>
<accession>A0ABW5PJZ4</accession>
<proteinExistence type="predicted"/>
<dbReference type="InterPro" id="IPR036259">
    <property type="entry name" value="MFS_trans_sf"/>
</dbReference>
<evidence type="ECO:0000256" key="7">
    <source>
        <dbReference type="SAM" id="MobiDB-lite"/>
    </source>
</evidence>
<feature type="transmembrane region" description="Helical" evidence="8">
    <location>
        <begin position="95"/>
        <end position="119"/>
    </location>
</feature>
<dbReference type="PROSITE" id="PS50850">
    <property type="entry name" value="MFS"/>
    <property type="match status" value="1"/>
</dbReference>
<feature type="domain" description="Major facilitator superfamily (MFS) profile" evidence="9">
    <location>
        <begin position="61"/>
        <end position="454"/>
    </location>
</feature>
<feature type="transmembrane region" description="Helical" evidence="8">
    <location>
        <begin position="425"/>
        <end position="448"/>
    </location>
</feature>
<dbReference type="InterPro" id="IPR022324">
    <property type="entry name" value="Bacilysin_exporter_BacE_put"/>
</dbReference>
<dbReference type="PANTHER" id="PTHR23513">
    <property type="entry name" value="INTEGRAL MEMBRANE EFFLUX PROTEIN-RELATED"/>
    <property type="match status" value="1"/>
</dbReference>
<feature type="transmembrane region" description="Helical" evidence="8">
    <location>
        <begin position="274"/>
        <end position="297"/>
    </location>
</feature>
<comment type="subcellular location">
    <subcellularLocation>
        <location evidence="1">Cell membrane</location>
        <topology evidence="1">Multi-pass membrane protein</topology>
    </subcellularLocation>
</comment>
<dbReference type="PANTHER" id="PTHR23513:SF6">
    <property type="entry name" value="MAJOR FACILITATOR SUPERFAMILY ASSOCIATED DOMAIN-CONTAINING PROTEIN"/>
    <property type="match status" value="1"/>
</dbReference>
<feature type="transmembrane region" description="Helical" evidence="8">
    <location>
        <begin position="309"/>
        <end position="329"/>
    </location>
</feature>
<dbReference type="InterPro" id="IPR020846">
    <property type="entry name" value="MFS_dom"/>
</dbReference>
<feature type="transmembrane region" description="Helical" evidence="8">
    <location>
        <begin position="396"/>
        <end position="419"/>
    </location>
</feature>
<evidence type="ECO:0000256" key="3">
    <source>
        <dbReference type="ARBA" id="ARBA00022475"/>
    </source>
</evidence>
<evidence type="ECO:0000259" key="9">
    <source>
        <dbReference type="PROSITE" id="PS50850"/>
    </source>
</evidence>
<dbReference type="Gene3D" id="1.20.1250.20">
    <property type="entry name" value="MFS general substrate transporter like domains"/>
    <property type="match status" value="1"/>
</dbReference>
<feature type="region of interest" description="Disordered" evidence="7">
    <location>
        <begin position="1"/>
        <end position="36"/>
    </location>
</feature>
<feature type="compositionally biased region" description="Basic and acidic residues" evidence="7">
    <location>
        <begin position="1"/>
        <end position="30"/>
    </location>
</feature>
<keyword evidence="4 8" id="KW-0812">Transmembrane</keyword>
<dbReference type="RefSeq" id="WP_377606394.1">
    <property type="nucleotide sequence ID" value="NZ_JBHUME010000015.1"/>
</dbReference>
<evidence type="ECO:0000313" key="10">
    <source>
        <dbReference type="EMBL" id="MFD2614968.1"/>
    </source>
</evidence>
<dbReference type="Pfam" id="PF07690">
    <property type="entry name" value="MFS_1"/>
    <property type="match status" value="1"/>
</dbReference>
<evidence type="ECO:0000256" key="5">
    <source>
        <dbReference type="ARBA" id="ARBA00022989"/>
    </source>
</evidence>
<dbReference type="SUPFAM" id="SSF103473">
    <property type="entry name" value="MFS general substrate transporter"/>
    <property type="match status" value="1"/>
</dbReference>
<feature type="transmembrane region" description="Helical" evidence="8">
    <location>
        <begin position="126"/>
        <end position="147"/>
    </location>
</feature>
<evidence type="ECO:0000256" key="6">
    <source>
        <dbReference type="ARBA" id="ARBA00023136"/>
    </source>
</evidence>
<protein>
    <submittedName>
        <fullName evidence="10">MFS transporter</fullName>
    </submittedName>
</protein>
<dbReference type="Proteomes" id="UP001597541">
    <property type="component" value="Unassembled WGS sequence"/>
</dbReference>
<dbReference type="EMBL" id="JBHUME010000015">
    <property type="protein sequence ID" value="MFD2614968.1"/>
    <property type="molecule type" value="Genomic_DNA"/>
</dbReference>
<evidence type="ECO:0000256" key="1">
    <source>
        <dbReference type="ARBA" id="ARBA00004651"/>
    </source>
</evidence>
<feature type="transmembrane region" description="Helical" evidence="8">
    <location>
        <begin position="341"/>
        <end position="360"/>
    </location>
</feature>
<feature type="transmembrane region" description="Helical" evidence="8">
    <location>
        <begin position="65"/>
        <end position="89"/>
    </location>
</feature>
<name>A0ABW5PJZ4_9BACL</name>
<keyword evidence="5 8" id="KW-1133">Transmembrane helix</keyword>
<dbReference type="PRINTS" id="PR01988">
    <property type="entry name" value="EXPORTERBACE"/>
</dbReference>
<gene>
    <name evidence="10" type="ORF">ACFSUF_21360</name>
</gene>
<evidence type="ECO:0000256" key="4">
    <source>
        <dbReference type="ARBA" id="ARBA00022692"/>
    </source>
</evidence>
<keyword evidence="2" id="KW-0813">Transport</keyword>
<evidence type="ECO:0000313" key="11">
    <source>
        <dbReference type="Proteomes" id="UP001597541"/>
    </source>
</evidence>
<organism evidence="10 11">
    <name type="scientific">Paenibacillus gansuensis</name>
    <dbReference type="NCBI Taxonomy" id="306542"/>
    <lineage>
        <taxon>Bacteria</taxon>
        <taxon>Bacillati</taxon>
        <taxon>Bacillota</taxon>
        <taxon>Bacilli</taxon>
        <taxon>Bacillales</taxon>
        <taxon>Paenibacillaceae</taxon>
        <taxon>Paenibacillus</taxon>
    </lineage>
</organism>
<sequence length="456" mass="49050">MDDNRAATREHEHDLHPEGHGENETSHSRTGDASNADNTAYTTAASGYLGNLLQPLRKSKAFRSLWLGQLLSALGSSVSMVILPIVVYAMTGSTVAMGTVMAVYMAPYVLALPFAGLVVDRMNRVNVMLAADAVRFLLMLALMGLLLTERLTMPVLYPLMAVYGLMEGVFQPAYSAMRARIFTPDIRNAANALTQLTHQGVRLLGPTLGGTLAYSVSGGLGFGLDAVTYLLSLICLWQLKEIGTNQLTPSGAADKPNFKKDFLEGLHILRQNPWLWITIAAFALVNIFYSGVISVLVPWLFQVHYQLPSYMYGLAVTCSGVGGVTAAFLFGSKRNWHRRGLLAYGGVFLSALAMLMLSFVSWAPGLLALMFVEGFGIMIFALIWETSLQELVPEEAFGRVASIDLLGSFALMPLGYLLVGGVADSIGGVAAVGIMAGLVLVIVIAALCSPAIRKFD</sequence>
<feature type="transmembrane region" description="Helical" evidence="8">
    <location>
        <begin position="366"/>
        <end position="384"/>
    </location>
</feature>
<dbReference type="CDD" id="cd06173">
    <property type="entry name" value="MFS_MefA_like"/>
    <property type="match status" value="1"/>
</dbReference>
<evidence type="ECO:0000256" key="8">
    <source>
        <dbReference type="SAM" id="Phobius"/>
    </source>
</evidence>
<keyword evidence="6 8" id="KW-0472">Membrane</keyword>
<keyword evidence="11" id="KW-1185">Reference proteome</keyword>
<keyword evidence="3" id="KW-1003">Cell membrane</keyword>